<dbReference type="RefSeq" id="WP_235703314.1">
    <property type="nucleotide sequence ID" value="NZ_JAKGBZ010000007.1"/>
</dbReference>
<evidence type="ECO:0000313" key="2">
    <source>
        <dbReference type="Proteomes" id="UP001521209"/>
    </source>
</evidence>
<accession>A0ABS9DTM5</accession>
<comment type="caution">
    <text evidence="1">The sequence shown here is derived from an EMBL/GenBank/DDBJ whole genome shotgun (WGS) entry which is preliminary data.</text>
</comment>
<protein>
    <submittedName>
        <fullName evidence="1">Uncharacterized protein</fullName>
    </submittedName>
</protein>
<gene>
    <name evidence="1" type="ORF">L2A60_05195</name>
</gene>
<name>A0ABS9DTM5_9PROT</name>
<reference evidence="1 2" key="1">
    <citation type="submission" date="2022-01" db="EMBL/GenBank/DDBJ databases">
        <authorList>
            <person name="Won M."/>
            <person name="Kim S.-J."/>
            <person name="Kwon S.-W."/>
        </authorList>
    </citation>
    <scope>NUCLEOTIDE SEQUENCE [LARGE SCALE GENOMIC DNA]</scope>
    <source>
        <strain evidence="1 2">KCTC 23505</strain>
    </source>
</reference>
<sequence length="101" mass="9844">MKALVIGLGVLIVLGTALVIGVVVKRVFESTASPVPAVHVPGIPGTAPFATALPAGLGASIGGIAASGGRVAIWIRTAHGGKVVFVDPENGVVAGTVSLAR</sequence>
<proteinExistence type="predicted"/>
<dbReference type="EMBL" id="JAKGBZ010000007">
    <property type="protein sequence ID" value="MCF3946080.1"/>
    <property type="molecule type" value="Genomic_DNA"/>
</dbReference>
<keyword evidence="2" id="KW-1185">Reference proteome</keyword>
<organism evidence="1 2">
    <name type="scientific">Acidiphilium iwatense</name>
    <dbReference type="NCBI Taxonomy" id="768198"/>
    <lineage>
        <taxon>Bacteria</taxon>
        <taxon>Pseudomonadati</taxon>
        <taxon>Pseudomonadota</taxon>
        <taxon>Alphaproteobacteria</taxon>
        <taxon>Acetobacterales</taxon>
        <taxon>Acidocellaceae</taxon>
        <taxon>Acidiphilium</taxon>
    </lineage>
</organism>
<evidence type="ECO:0000313" key="1">
    <source>
        <dbReference type="EMBL" id="MCF3946080.1"/>
    </source>
</evidence>
<dbReference type="Proteomes" id="UP001521209">
    <property type="component" value="Unassembled WGS sequence"/>
</dbReference>